<evidence type="ECO:0000256" key="1">
    <source>
        <dbReference type="PIRSR" id="PIRSR613078-2"/>
    </source>
</evidence>
<evidence type="ECO:0000313" key="3">
    <source>
        <dbReference type="Proteomes" id="UP000516305"/>
    </source>
</evidence>
<gene>
    <name evidence="2" type="ORF">H4K34_02105</name>
</gene>
<dbReference type="PANTHER" id="PTHR47623">
    <property type="entry name" value="OS09G0287300 PROTEIN"/>
    <property type="match status" value="1"/>
</dbReference>
<reference evidence="2 3" key="1">
    <citation type="submission" date="2020-08" db="EMBL/GenBank/DDBJ databases">
        <title>Croceimicrobium hydrocarbonivorans gen. nov., sp. nov., a novel marine bacterium isolated from a bacterial consortium that degrades polyethylene terephthalate.</title>
        <authorList>
            <person name="Liu R."/>
        </authorList>
    </citation>
    <scope>NUCLEOTIDE SEQUENCE [LARGE SCALE GENOMIC DNA]</scope>
    <source>
        <strain evidence="2 3">A20-9</strain>
    </source>
</reference>
<feature type="binding site" evidence="1">
    <location>
        <position position="58"/>
    </location>
    <ligand>
        <name>substrate</name>
    </ligand>
</feature>
<proteinExistence type="predicted"/>
<name>A0A7H0VG11_9FLAO</name>
<dbReference type="Gene3D" id="3.40.50.1240">
    <property type="entry name" value="Phosphoglycerate mutase-like"/>
    <property type="match status" value="1"/>
</dbReference>
<dbReference type="SUPFAM" id="SSF53254">
    <property type="entry name" value="Phosphoglycerate mutase-like"/>
    <property type="match status" value="1"/>
</dbReference>
<organism evidence="2 3">
    <name type="scientific">Croceimicrobium hydrocarbonivorans</name>
    <dbReference type="NCBI Taxonomy" id="2761580"/>
    <lineage>
        <taxon>Bacteria</taxon>
        <taxon>Pseudomonadati</taxon>
        <taxon>Bacteroidota</taxon>
        <taxon>Flavobacteriia</taxon>
        <taxon>Flavobacteriales</taxon>
        <taxon>Owenweeksiaceae</taxon>
        <taxon>Croceimicrobium</taxon>
    </lineage>
</organism>
<dbReference type="InterPro" id="IPR013078">
    <property type="entry name" value="His_Pase_superF_clade-1"/>
</dbReference>
<keyword evidence="3" id="KW-1185">Reference proteome</keyword>
<dbReference type="EMBL" id="CP060139">
    <property type="protein sequence ID" value="QNR24659.1"/>
    <property type="molecule type" value="Genomic_DNA"/>
</dbReference>
<dbReference type="Proteomes" id="UP000516305">
    <property type="component" value="Chromosome"/>
</dbReference>
<dbReference type="Pfam" id="PF00300">
    <property type="entry name" value="His_Phos_1"/>
    <property type="match status" value="1"/>
</dbReference>
<dbReference type="RefSeq" id="WP_210759186.1">
    <property type="nucleotide sequence ID" value="NZ_CP060139.1"/>
</dbReference>
<sequence>MKKLYLVRHAKSSWKEEGITDFDRPLKGRGIRDAHTTAQWLQKQEEAPELMISSPATRAMHTALIFAQELQYPFSDIHIEANLYHGDRDDILQALAKLDNSIHSVFLFGHNPTLTNFVNHCIDHIIDNVPTTGVACLKFESEDWKALGQEAELIFFDYPKRRKKK</sequence>
<dbReference type="KEGG" id="chyd:H4K34_02105"/>
<accession>A0A7H0VG11</accession>
<dbReference type="SMART" id="SM00855">
    <property type="entry name" value="PGAM"/>
    <property type="match status" value="1"/>
</dbReference>
<dbReference type="PANTHER" id="PTHR47623:SF1">
    <property type="entry name" value="OS09G0287300 PROTEIN"/>
    <property type="match status" value="1"/>
</dbReference>
<dbReference type="InterPro" id="IPR029033">
    <property type="entry name" value="His_PPase_superfam"/>
</dbReference>
<evidence type="ECO:0000313" key="2">
    <source>
        <dbReference type="EMBL" id="QNR24659.1"/>
    </source>
</evidence>
<protein>
    <submittedName>
        <fullName evidence="2">Histidine phosphatase family protein</fullName>
    </submittedName>
</protein>
<dbReference type="AlphaFoldDB" id="A0A7H0VG11"/>
<dbReference type="CDD" id="cd07067">
    <property type="entry name" value="HP_PGM_like"/>
    <property type="match status" value="1"/>
</dbReference>